<evidence type="ECO:0000259" key="11">
    <source>
        <dbReference type="Pfam" id="PF19269"/>
    </source>
</evidence>
<dbReference type="InterPro" id="IPR045462">
    <property type="entry name" value="aa-tRNA-synth_I_cd-bd"/>
</dbReference>
<name>A0A1F2PBE2_9EURY</name>
<evidence type="ECO:0000313" key="13">
    <source>
        <dbReference type="Proteomes" id="UP000186940"/>
    </source>
</evidence>
<dbReference type="InterPro" id="IPR042078">
    <property type="entry name" value="Lys-tRNA-ligase_SC_fold"/>
</dbReference>
<evidence type="ECO:0000256" key="8">
    <source>
        <dbReference type="ARBA" id="ARBA00023146"/>
    </source>
</evidence>
<dbReference type="Gene3D" id="3.40.50.620">
    <property type="entry name" value="HUPs"/>
    <property type="match status" value="1"/>
</dbReference>
<evidence type="ECO:0000256" key="6">
    <source>
        <dbReference type="ARBA" id="ARBA00022840"/>
    </source>
</evidence>
<comment type="caution">
    <text evidence="10">Lacks conserved residue(s) required for the propagation of feature annotation.</text>
</comment>
<comment type="similarity">
    <text evidence="2 10">Belongs to the class-I aminoacyl-tRNA synthetase family.</text>
</comment>
<dbReference type="Pfam" id="PF01921">
    <property type="entry name" value="tRNA-synt_1f"/>
    <property type="match status" value="1"/>
</dbReference>
<accession>A0A1F2PBE2</accession>
<feature type="domain" description="Aminoacyl-tRNA synthetase class I anticodon-binding" evidence="11">
    <location>
        <begin position="423"/>
        <end position="502"/>
    </location>
</feature>
<evidence type="ECO:0000256" key="9">
    <source>
        <dbReference type="ARBA" id="ARBA00048573"/>
    </source>
</evidence>
<dbReference type="SUPFAM" id="SSF52374">
    <property type="entry name" value="Nucleotidylyl transferase"/>
    <property type="match status" value="1"/>
</dbReference>
<dbReference type="GO" id="GO:0005524">
    <property type="term" value="F:ATP binding"/>
    <property type="evidence" value="ECO:0007669"/>
    <property type="project" value="UniProtKB-UniRule"/>
</dbReference>
<comment type="subcellular location">
    <subcellularLocation>
        <location evidence="1 10">Cytoplasm</location>
    </subcellularLocation>
</comment>
<dbReference type="HAMAP" id="MF_00177">
    <property type="entry name" value="Lys_tRNA_synth_class1"/>
    <property type="match status" value="1"/>
</dbReference>
<dbReference type="PANTHER" id="PTHR37940:SF1">
    <property type="entry name" value="LYSINE--TRNA LIGASE"/>
    <property type="match status" value="1"/>
</dbReference>
<protein>
    <recommendedName>
        <fullName evidence="10">Lysine--tRNA ligase</fullName>
        <ecNumber evidence="10">6.1.1.6</ecNumber>
    </recommendedName>
    <alternativeName>
        <fullName evidence="10">Lysyl-tRNA synthetase</fullName>
        <shortName evidence="10">LysRS</shortName>
    </alternativeName>
</protein>
<dbReference type="EMBL" id="LYOS01000001">
    <property type="protein sequence ID" value="OFV68354.1"/>
    <property type="molecule type" value="Genomic_DNA"/>
</dbReference>
<dbReference type="InterPro" id="IPR014729">
    <property type="entry name" value="Rossmann-like_a/b/a_fold"/>
</dbReference>
<feature type="short sequence motif" description="'HIGH' region" evidence="10">
    <location>
        <begin position="32"/>
        <end position="40"/>
    </location>
</feature>
<dbReference type="InterPro" id="IPR002904">
    <property type="entry name" value="Lys-tRNA-ligase"/>
</dbReference>
<dbReference type="Gene3D" id="1.10.10.770">
    <property type="match status" value="1"/>
</dbReference>
<keyword evidence="13" id="KW-1185">Reference proteome</keyword>
<dbReference type="Gene3D" id="6.10.20.10">
    <property type="entry name" value="Lysine tRNA ligase, stem contact fold domain"/>
    <property type="match status" value="1"/>
</dbReference>
<comment type="caution">
    <text evidence="12">The sequence shown here is derived from an EMBL/GenBank/DDBJ whole genome shotgun (WGS) entry which is preliminary data.</text>
</comment>
<dbReference type="InterPro" id="IPR001412">
    <property type="entry name" value="aa-tRNA-synth_I_CS"/>
</dbReference>
<dbReference type="EC" id="6.1.1.6" evidence="10"/>
<dbReference type="AlphaFoldDB" id="A0A1F2PBE2"/>
<organism evidence="12 13">
    <name type="scientific">Candidatus Syntropharchaeum caldarium</name>
    <dbReference type="NCBI Taxonomy" id="1838285"/>
    <lineage>
        <taxon>Archaea</taxon>
        <taxon>Methanobacteriati</taxon>
        <taxon>Methanobacteriota</taxon>
        <taxon>Stenosarchaea group</taxon>
        <taxon>Methanomicrobia</taxon>
        <taxon>Methanosarcinales</taxon>
        <taxon>ANME-2 cluster</taxon>
        <taxon>Candidatus Syntropharchaeum</taxon>
    </lineage>
</organism>
<keyword evidence="3 10" id="KW-0963">Cytoplasm</keyword>
<dbReference type="NCBIfam" id="TIGR00467">
    <property type="entry name" value="lysS_arch"/>
    <property type="match status" value="1"/>
</dbReference>
<evidence type="ECO:0000256" key="3">
    <source>
        <dbReference type="ARBA" id="ARBA00022490"/>
    </source>
</evidence>
<proteinExistence type="inferred from homology"/>
<keyword evidence="4 10" id="KW-0436">Ligase</keyword>
<dbReference type="PROSITE" id="PS00178">
    <property type="entry name" value="AA_TRNA_LIGASE_I"/>
    <property type="match status" value="1"/>
</dbReference>
<evidence type="ECO:0000256" key="7">
    <source>
        <dbReference type="ARBA" id="ARBA00022917"/>
    </source>
</evidence>
<comment type="catalytic activity">
    <reaction evidence="9 10">
        <text>tRNA(Lys) + L-lysine + ATP = L-lysyl-tRNA(Lys) + AMP + diphosphate</text>
        <dbReference type="Rhea" id="RHEA:20792"/>
        <dbReference type="Rhea" id="RHEA-COMP:9696"/>
        <dbReference type="Rhea" id="RHEA-COMP:9697"/>
        <dbReference type="ChEBI" id="CHEBI:30616"/>
        <dbReference type="ChEBI" id="CHEBI:32551"/>
        <dbReference type="ChEBI" id="CHEBI:33019"/>
        <dbReference type="ChEBI" id="CHEBI:78442"/>
        <dbReference type="ChEBI" id="CHEBI:78529"/>
        <dbReference type="ChEBI" id="CHEBI:456215"/>
        <dbReference type="EC" id="6.1.1.6"/>
    </reaction>
</comment>
<dbReference type="Proteomes" id="UP000186940">
    <property type="component" value="Unassembled WGS sequence"/>
</dbReference>
<evidence type="ECO:0000256" key="5">
    <source>
        <dbReference type="ARBA" id="ARBA00022741"/>
    </source>
</evidence>
<evidence type="ECO:0000256" key="10">
    <source>
        <dbReference type="HAMAP-Rule" id="MF_00177"/>
    </source>
</evidence>
<dbReference type="InterPro" id="IPR008925">
    <property type="entry name" value="aa_tRNA-synth_I_cd-bd_sf"/>
</dbReference>
<keyword evidence="7 10" id="KW-0648">Protein biosynthesis</keyword>
<gene>
    <name evidence="10" type="primary">lysS</name>
    <name evidence="12" type="ORF">SCAL_000030</name>
</gene>
<evidence type="ECO:0000256" key="2">
    <source>
        <dbReference type="ARBA" id="ARBA00005594"/>
    </source>
</evidence>
<keyword evidence="8 10" id="KW-0030">Aminoacyl-tRNA synthetase</keyword>
<evidence type="ECO:0000313" key="12">
    <source>
        <dbReference type="EMBL" id="OFV68354.1"/>
    </source>
</evidence>
<reference evidence="12" key="1">
    <citation type="submission" date="2016-05" db="EMBL/GenBank/DDBJ databases">
        <title>Microbial consortia oxidize butane by reversing methanogenesis.</title>
        <authorList>
            <person name="Laso-Perez R."/>
            <person name="Richter M."/>
            <person name="Wegener G."/>
            <person name="Musat F."/>
        </authorList>
    </citation>
    <scope>NUCLEOTIDE SEQUENCE [LARGE SCALE GENOMIC DNA]</scope>
    <source>
        <strain evidence="12">BOX2</strain>
    </source>
</reference>
<dbReference type="PANTHER" id="PTHR37940">
    <property type="entry name" value="LYSINE--TRNA LIGASE"/>
    <property type="match status" value="1"/>
</dbReference>
<sequence>MERGEKVHWADVIAEELIATGRKQVVATGISPSGPIHIGNLREVITADAIYRALRDRGAEDARLIYVADTFDPLRRVYPFLPDSYAEYVGSPISTIPDPEGCCKNYAEHFLQPFLESLDELEIEIEVYRADLMYAKGDYDEAILKALRMRDRIASIIDEVTGKVTSHDWSPFNPICKRCGRLTTTTVTDFDPQQMRAGYICQCGEEGEVPIRGGGKLTWRVDWPARWEILGVTAEPFGKDHASAGSSYDSGIRLSKEIYNYEPPYPIPFEHVLLKGKGSMSSSKGVAITVSEMLSCIPPEILKYIMIRVKPEKHIELDPALPLLNLIDEYERLDPASDRSKELSATEKSLRIDIPFRHIINIVQIAGFDAEKALEVIKRGGYKLDDLEIIDRYSAYARSWLERFAPQSLRFELQEDVPPEASEIPQNVREGLNELADFLTQADLDAEMVHQEIYAIATRLGIKPKELFAGIYLALLGRRSGPRAGWFLVSLDREFVIERFRAITT</sequence>
<keyword evidence="5 10" id="KW-0547">Nucleotide-binding</keyword>
<evidence type="ECO:0000256" key="4">
    <source>
        <dbReference type="ARBA" id="ARBA00022598"/>
    </source>
</evidence>
<dbReference type="PATRIC" id="fig|1838285.3.peg.32"/>
<dbReference type="GO" id="GO:0004824">
    <property type="term" value="F:lysine-tRNA ligase activity"/>
    <property type="evidence" value="ECO:0007669"/>
    <property type="project" value="UniProtKB-UniRule"/>
</dbReference>
<dbReference type="GO" id="GO:0006430">
    <property type="term" value="P:lysyl-tRNA aminoacylation"/>
    <property type="evidence" value="ECO:0007669"/>
    <property type="project" value="UniProtKB-UniRule"/>
</dbReference>
<dbReference type="Pfam" id="PF19269">
    <property type="entry name" value="Anticodon_2"/>
    <property type="match status" value="1"/>
</dbReference>
<dbReference type="GO" id="GO:0005737">
    <property type="term" value="C:cytoplasm"/>
    <property type="evidence" value="ECO:0007669"/>
    <property type="project" value="UniProtKB-SubCell"/>
</dbReference>
<dbReference type="SUPFAM" id="SSF48163">
    <property type="entry name" value="An anticodon-binding domain of class I aminoacyl-tRNA synthetases"/>
    <property type="match status" value="1"/>
</dbReference>
<keyword evidence="6 10" id="KW-0067">ATP-binding</keyword>
<dbReference type="GO" id="GO:0000049">
    <property type="term" value="F:tRNA binding"/>
    <property type="evidence" value="ECO:0007669"/>
    <property type="project" value="InterPro"/>
</dbReference>
<dbReference type="STRING" id="1838285.SCAL_000030"/>
<evidence type="ECO:0000256" key="1">
    <source>
        <dbReference type="ARBA" id="ARBA00004496"/>
    </source>
</evidence>
<dbReference type="InterPro" id="IPR020751">
    <property type="entry name" value="aa-tRNA-synth_I_codon-bd_sub2"/>
</dbReference>
<dbReference type="Gene3D" id="1.10.10.350">
    <property type="match status" value="1"/>
</dbReference>